<dbReference type="InterPro" id="IPR046357">
    <property type="entry name" value="PPIase_dom_sf"/>
</dbReference>
<dbReference type="Pfam" id="PF00639">
    <property type="entry name" value="Rotamase"/>
    <property type="match status" value="2"/>
</dbReference>
<accession>A0ABT0C1Y3</accession>
<feature type="chain" id="PRO_5046545900" description="peptidylprolyl isomerase" evidence="7">
    <location>
        <begin position="20"/>
        <end position="524"/>
    </location>
</feature>
<comment type="catalytic activity">
    <reaction evidence="1">
        <text>[protein]-peptidylproline (omega=180) = [protein]-peptidylproline (omega=0)</text>
        <dbReference type="Rhea" id="RHEA:16237"/>
        <dbReference type="Rhea" id="RHEA-COMP:10747"/>
        <dbReference type="Rhea" id="RHEA-COMP:10748"/>
        <dbReference type="ChEBI" id="CHEBI:83833"/>
        <dbReference type="ChEBI" id="CHEBI:83834"/>
        <dbReference type="EC" id="5.2.1.8"/>
    </reaction>
</comment>
<evidence type="ECO:0000256" key="4">
    <source>
        <dbReference type="ARBA" id="ARBA00023110"/>
    </source>
</evidence>
<keyword evidence="4 6" id="KW-0697">Rotamase</keyword>
<evidence type="ECO:0000313" key="9">
    <source>
        <dbReference type="EMBL" id="MCJ2381024.1"/>
    </source>
</evidence>
<feature type="domain" description="PpiC" evidence="8">
    <location>
        <begin position="227"/>
        <end position="330"/>
    </location>
</feature>
<dbReference type="PANTHER" id="PTHR47245:SF1">
    <property type="entry name" value="FOLDASE PROTEIN PRSA"/>
    <property type="match status" value="1"/>
</dbReference>
<dbReference type="InterPro" id="IPR050245">
    <property type="entry name" value="PrsA_foldase"/>
</dbReference>
<organism evidence="9 10">
    <name type="scientific">Parabacteroides faecalis</name>
    <dbReference type="NCBI Taxonomy" id="2924040"/>
    <lineage>
        <taxon>Bacteria</taxon>
        <taxon>Pseudomonadati</taxon>
        <taxon>Bacteroidota</taxon>
        <taxon>Bacteroidia</taxon>
        <taxon>Bacteroidales</taxon>
        <taxon>Tannerellaceae</taxon>
        <taxon>Parabacteroides</taxon>
    </lineage>
</organism>
<name>A0ABT0C1Y3_9BACT</name>
<dbReference type="RefSeq" id="WP_243325368.1">
    <property type="nucleotide sequence ID" value="NZ_JAKZMM010000024.1"/>
</dbReference>
<feature type="signal peptide" evidence="7">
    <location>
        <begin position="1"/>
        <end position="19"/>
    </location>
</feature>
<keyword evidence="10" id="KW-1185">Reference proteome</keyword>
<dbReference type="PANTHER" id="PTHR47245">
    <property type="entry name" value="PEPTIDYLPROLYL ISOMERASE"/>
    <property type="match status" value="1"/>
</dbReference>
<evidence type="ECO:0000256" key="7">
    <source>
        <dbReference type="SAM" id="SignalP"/>
    </source>
</evidence>
<dbReference type="EMBL" id="JAKZMM010000024">
    <property type="protein sequence ID" value="MCJ2381024.1"/>
    <property type="molecule type" value="Genomic_DNA"/>
</dbReference>
<dbReference type="Proteomes" id="UP001165444">
    <property type="component" value="Unassembled WGS sequence"/>
</dbReference>
<dbReference type="EC" id="5.2.1.8" evidence="2"/>
<keyword evidence="3 7" id="KW-0732">Signal</keyword>
<evidence type="ECO:0000256" key="6">
    <source>
        <dbReference type="PROSITE-ProRule" id="PRU00278"/>
    </source>
</evidence>
<feature type="domain" description="PpiC" evidence="8">
    <location>
        <begin position="120"/>
        <end position="222"/>
    </location>
</feature>
<dbReference type="Gene3D" id="3.10.50.40">
    <property type="match status" value="2"/>
</dbReference>
<evidence type="ECO:0000259" key="8">
    <source>
        <dbReference type="PROSITE" id="PS50198"/>
    </source>
</evidence>
<sequence length="524" mass="60363">MKKFFVSALLFAVAVSAYANSASDSVAMTVAGKAISIDEFLFTAKKNGETDLSNQKSLESFVELFKIYKLKVADAEAEGLDKTESFKEELDKYKAQLTSDYLSDRPAEEKVLSDEYTRLNEVLDLTHILFFLPQETVSKDTVAVYQQALTAYQRIQKGEDIMAVGAELAKKDSTHVGYEQVRSFFPMRTVKAFEDYVYQMPEGAVSMPIRTKFGFHIVKLNRRILNPGRRQVSHILIPFVQDSITRTEEETYKLAEEVYQLAVSGKDFAELAKQYSSDKGSAQKGGRLPVFGLGEMVAEFEQAAFAIKNPGDISKPVKTRFGYHIIKLEKNLGVQPFEEIKKSWYRQMSQGEWNFALHKSFDDRMKKEYKFVFHPEAYAELQAICNDYFPTNPKFFEQAKDLNKELMRIDTISFAQNEFAAYIQQYPFSVKTYAGDFMQEVLDLCIHDILTNMERKNLTNKYPEFKLLLNEYRDGTLLFAISNQKIWNKPAEEQAKLEEDWIKELKEKYPVEINWKALKKAAKK</sequence>
<evidence type="ECO:0000256" key="2">
    <source>
        <dbReference type="ARBA" id="ARBA00013194"/>
    </source>
</evidence>
<dbReference type="InterPro" id="IPR000297">
    <property type="entry name" value="PPIase_PpiC"/>
</dbReference>
<evidence type="ECO:0000256" key="3">
    <source>
        <dbReference type="ARBA" id="ARBA00022729"/>
    </source>
</evidence>
<dbReference type="SUPFAM" id="SSF54534">
    <property type="entry name" value="FKBP-like"/>
    <property type="match status" value="2"/>
</dbReference>
<comment type="caution">
    <text evidence="9">The sequence shown here is derived from an EMBL/GenBank/DDBJ whole genome shotgun (WGS) entry which is preliminary data.</text>
</comment>
<dbReference type="PROSITE" id="PS50198">
    <property type="entry name" value="PPIC_PPIASE_2"/>
    <property type="match status" value="2"/>
</dbReference>
<evidence type="ECO:0000256" key="5">
    <source>
        <dbReference type="ARBA" id="ARBA00023235"/>
    </source>
</evidence>
<reference evidence="9 10" key="1">
    <citation type="submission" date="2022-03" db="EMBL/GenBank/DDBJ databases">
        <title>Parabacteroides sp. nov. isolated from swine feces.</title>
        <authorList>
            <person name="Bak J.E."/>
        </authorList>
    </citation>
    <scope>NUCLEOTIDE SEQUENCE [LARGE SCALE GENOMIC DNA]</scope>
    <source>
        <strain evidence="9 10">AGMB00274</strain>
    </source>
</reference>
<keyword evidence="5 6" id="KW-0413">Isomerase</keyword>
<proteinExistence type="predicted"/>
<protein>
    <recommendedName>
        <fullName evidence="2">peptidylprolyl isomerase</fullName>
        <ecNumber evidence="2">5.2.1.8</ecNumber>
    </recommendedName>
</protein>
<evidence type="ECO:0000256" key="1">
    <source>
        <dbReference type="ARBA" id="ARBA00000971"/>
    </source>
</evidence>
<evidence type="ECO:0000313" key="10">
    <source>
        <dbReference type="Proteomes" id="UP001165444"/>
    </source>
</evidence>
<gene>
    <name evidence="9" type="ORF">MUN53_10435</name>
</gene>
<dbReference type="GO" id="GO:0003755">
    <property type="term" value="F:peptidyl-prolyl cis-trans isomerase activity"/>
    <property type="evidence" value="ECO:0007669"/>
    <property type="project" value="UniProtKB-EC"/>
</dbReference>